<evidence type="ECO:0008006" key="4">
    <source>
        <dbReference type="Google" id="ProtNLM"/>
    </source>
</evidence>
<dbReference type="PANTHER" id="PTHR16022">
    <property type="entry name" value="WD REPEAT DOMAIN 60"/>
    <property type="match status" value="1"/>
</dbReference>
<dbReference type="GO" id="GO:0045503">
    <property type="term" value="F:dynein light chain binding"/>
    <property type="evidence" value="ECO:0007669"/>
    <property type="project" value="InterPro"/>
</dbReference>
<name>A0AAR5PYL9_DENPD</name>
<evidence type="ECO:0000313" key="2">
    <source>
        <dbReference type="EnsemblMetazoa" id="XP_019766099.1"/>
    </source>
</evidence>
<feature type="compositionally biased region" description="Basic and acidic residues" evidence="1">
    <location>
        <begin position="71"/>
        <end position="81"/>
    </location>
</feature>
<dbReference type="EnsemblMetazoa" id="XM_019910540.1">
    <property type="protein sequence ID" value="XP_019766099.1"/>
    <property type="gene ID" value="LOC109541650"/>
</dbReference>
<reference evidence="2" key="2">
    <citation type="submission" date="2024-08" db="UniProtKB">
        <authorList>
            <consortium name="EnsemblMetazoa"/>
        </authorList>
    </citation>
    <scope>IDENTIFICATION</scope>
</reference>
<protein>
    <recommendedName>
        <fullName evidence="4">WD repeat-containing protein 60</fullName>
    </recommendedName>
</protein>
<dbReference type="Proteomes" id="UP000019118">
    <property type="component" value="Unassembled WGS sequence"/>
</dbReference>
<dbReference type="GO" id="GO:0005929">
    <property type="term" value="C:cilium"/>
    <property type="evidence" value="ECO:0007669"/>
    <property type="project" value="GOC"/>
</dbReference>
<dbReference type="GO" id="GO:0005868">
    <property type="term" value="C:cytoplasmic dynein complex"/>
    <property type="evidence" value="ECO:0007669"/>
    <property type="project" value="InterPro"/>
</dbReference>
<feature type="compositionally biased region" description="Low complexity" evidence="1">
    <location>
        <begin position="60"/>
        <end position="70"/>
    </location>
</feature>
<dbReference type="InterPro" id="IPR042505">
    <property type="entry name" value="DYNC2I1"/>
</dbReference>
<dbReference type="PANTHER" id="PTHR16022:SF0">
    <property type="entry name" value="CYTOPLASMIC DYNEIN 2 INTERMEDIATE CHAIN 1"/>
    <property type="match status" value="1"/>
</dbReference>
<accession>A0AAR5PYL9</accession>
<feature type="compositionally biased region" description="Polar residues" evidence="1">
    <location>
        <begin position="1"/>
        <end position="15"/>
    </location>
</feature>
<feature type="compositionally biased region" description="Basic and acidic residues" evidence="1">
    <location>
        <begin position="172"/>
        <end position="188"/>
    </location>
</feature>
<feature type="region of interest" description="Disordered" evidence="1">
    <location>
        <begin position="293"/>
        <end position="331"/>
    </location>
</feature>
<dbReference type="AlphaFoldDB" id="A0AAR5PYL9"/>
<dbReference type="Gene3D" id="2.130.10.10">
    <property type="entry name" value="YVTN repeat-like/Quinoprotein amine dehydrogenase"/>
    <property type="match status" value="2"/>
</dbReference>
<dbReference type="GO" id="GO:0045504">
    <property type="term" value="F:dynein heavy chain binding"/>
    <property type="evidence" value="ECO:0007669"/>
    <property type="project" value="InterPro"/>
</dbReference>
<evidence type="ECO:0000313" key="3">
    <source>
        <dbReference type="Proteomes" id="UP000019118"/>
    </source>
</evidence>
<feature type="compositionally biased region" description="Low complexity" evidence="1">
    <location>
        <begin position="293"/>
        <end position="302"/>
    </location>
</feature>
<feature type="compositionally biased region" description="Low complexity" evidence="1">
    <location>
        <begin position="97"/>
        <end position="114"/>
    </location>
</feature>
<keyword evidence="3" id="KW-1185">Reference proteome</keyword>
<dbReference type="GO" id="GO:0042073">
    <property type="term" value="P:intraciliary transport"/>
    <property type="evidence" value="ECO:0007669"/>
    <property type="project" value="InterPro"/>
</dbReference>
<feature type="compositionally biased region" description="Basic and acidic residues" evidence="1">
    <location>
        <begin position="27"/>
        <end position="55"/>
    </location>
</feature>
<feature type="compositionally biased region" description="Polar residues" evidence="1">
    <location>
        <begin position="115"/>
        <end position="126"/>
    </location>
</feature>
<evidence type="ECO:0000256" key="1">
    <source>
        <dbReference type="SAM" id="MobiDB-lite"/>
    </source>
</evidence>
<sequence length="947" mass="106613">MSTVKNVSKRSSTSKEPVASRVTAKKSTKETTNKPKSEAQKKPSFKPAEEKDLSKKINQSAKAAASVPPKKTNEKIIEKRNVSGAPKQSTTGKAKPSTKTKQQSTSSSRITRSQYYPSKNLFSNALKSVEKPPKPLDEDEDSSTKKSTKAKTESFNRLGRSHAINSPSRAVSKSEIKSPTLKPKENKRELRQAIEKVQASDSVSETSSLLDRPRTATLRKGSIVNENIVGPEAPKTKKNIPLIKEALTNNREIASNSVTPEENYEEDFESYESDFDVASSSEDTTNLDIISRQSGSISSSGEDISEKREMSPIFLQKDPKRLSSASTDDERKLDSGTFELSDFKHRQILRYIEDTVKKEDAILEHDSSKELNNPASLSDEGFEDQKSLQFINFADAKKKCEHRRASAARRKRGHELISMIKLDAMNFTIFDSPAVSYDVYIKNYGNRSSVQASLQTGEDDISEEVQTEVIDEVSKWTQMPNKFSTFEENTEGFWTNYKCEYLGVGAQNQSEATPVINQVRLTNFMKNSSELMLQILAEKKLSNMENVRKNKNNIPYSRGYLQFNTSQEMFRNTTVSKVLVVPGKISPIMSVHRRTKVELDLIGSIVCIWDTADLEAPRRVFVAFGEVCCATFSGDCENYVLAGQHDGAILVWNVEEKRRLYDISNQTPSFVTPIGSSHFAKVISVQTVSEHPGFKSGESVEDEICSLDESGKIIIWTLYSESESAQSINSILLINTHTINLPDLYPELSDFVCSDCILMDDHIYVSTNYGFILHCLVKSNHSNVKKVFSSESHIGSTCMENCPFSPLYFVAGYSNGDISLFTRSTQRPLLVLQNKEQMESSSTQIIRWSTTKPFLFYVKDLENTVHVWDLQKSDLYPEYSVKFPENITCFTLSNVPNSCKSDEITFMLLGTEDGKLYLHLLSRDYGTQRLESYDEDVKIFLNYVNRL</sequence>
<reference evidence="3" key="1">
    <citation type="journal article" date="2013" name="Genome Biol.">
        <title>Draft genome of the mountain pine beetle, Dendroctonus ponderosae Hopkins, a major forest pest.</title>
        <authorList>
            <person name="Keeling C.I."/>
            <person name="Yuen M.M."/>
            <person name="Liao N.Y."/>
            <person name="Docking T.R."/>
            <person name="Chan S.K."/>
            <person name="Taylor G.A."/>
            <person name="Palmquist D.L."/>
            <person name="Jackman S.D."/>
            <person name="Nguyen A."/>
            <person name="Li M."/>
            <person name="Henderson H."/>
            <person name="Janes J.K."/>
            <person name="Zhao Y."/>
            <person name="Pandoh P."/>
            <person name="Moore R."/>
            <person name="Sperling F.A."/>
            <person name="Huber D.P."/>
            <person name="Birol I."/>
            <person name="Jones S.J."/>
            <person name="Bohlmann J."/>
        </authorList>
    </citation>
    <scope>NUCLEOTIDE SEQUENCE</scope>
</reference>
<proteinExistence type="predicted"/>
<feature type="region of interest" description="Disordered" evidence="1">
    <location>
        <begin position="1"/>
        <end position="188"/>
    </location>
</feature>
<organism evidence="2 3">
    <name type="scientific">Dendroctonus ponderosae</name>
    <name type="common">Mountain pine beetle</name>
    <dbReference type="NCBI Taxonomy" id="77166"/>
    <lineage>
        <taxon>Eukaryota</taxon>
        <taxon>Metazoa</taxon>
        <taxon>Ecdysozoa</taxon>
        <taxon>Arthropoda</taxon>
        <taxon>Hexapoda</taxon>
        <taxon>Insecta</taxon>
        <taxon>Pterygota</taxon>
        <taxon>Neoptera</taxon>
        <taxon>Endopterygota</taxon>
        <taxon>Coleoptera</taxon>
        <taxon>Polyphaga</taxon>
        <taxon>Cucujiformia</taxon>
        <taxon>Curculionidae</taxon>
        <taxon>Scolytinae</taxon>
        <taxon>Dendroctonus</taxon>
    </lineage>
</organism>
<dbReference type="InterPro" id="IPR015943">
    <property type="entry name" value="WD40/YVTN_repeat-like_dom_sf"/>
</dbReference>
<dbReference type="SUPFAM" id="SSF50978">
    <property type="entry name" value="WD40 repeat-like"/>
    <property type="match status" value="1"/>
</dbReference>
<dbReference type="InterPro" id="IPR036322">
    <property type="entry name" value="WD40_repeat_dom_sf"/>
</dbReference>